<keyword evidence="2" id="KW-1185">Reference proteome</keyword>
<name>A0A1H5V0U4_9ACTN</name>
<dbReference type="Proteomes" id="UP000236732">
    <property type="component" value="Unassembled WGS sequence"/>
</dbReference>
<accession>A0A1H5V0U4</accession>
<gene>
    <name evidence="1" type="ORF">SAMN05444920_101726</name>
</gene>
<dbReference type="EMBL" id="FNVT01000001">
    <property type="protein sequence ID" value="SEF80985.1"/>
    <property type="molecule type" value="Genomic_DNA"/>
</dbReference>
<sequence length="1076" mass="117610">MTPNAYSFFPWLRTGLTTRLTDDPGTAARASMAVKLRLTGDALKGGTITRDVDRRVQLYGPGDIVGVDARAISRVEPSPWITNAEPNYLAHVEFYDEDFPWRYSPAPATATTPRLAPWLALIVLAGGQNPAEDPGAEFAEGTVPGRPLPYITVRNPAATLPPPEQLGAFAHVHVNGALNGQVVSNDMGFALPALGGILASNADSACSRVMCPRHLRPNTTYHAFLVPAFETGRLAGLGLDPAPSPKALHGAWGPDYTGRQEPGALPYYHRWFFGTGAAGDFEFLVRLLVPRLPDARVGRRDVDVHRSAGPGLPGIDSPAALGGVLRLGGALRAPLRADDLHENWDDQPPDKPYPHDFQRALAKLINLGDDYLEQPPIAAHARLAAELPTAGDLAAEPDPVITPPLYGRWHALTTRLLFDRENQPITQNRNWVHRLNLDPRFRIAAGLGTRVVRERQEEFMLAAWSQVGDVLAANARIRAAQLAREVGFVLHGKHLEPPATLMRARVAAMMGAEGPPPSGAGLAAALSGRTLALTAPAGSRVLADDPRAAGLGMETASNGAGKVSVGFHVARSRVSGTPLSPPMRRLTRPGSRLMRTLPFTETLAPDALVPRMDEPGGVTAAPPKVTPEAVVTPGRLDEVLHSEPPAEGGDPVDRLPKSPDFVITLPGDPFIPTEGTDDSDEALRFKDALRDLYRGWDAAELAGQAEPRPRLDVTAFTDSMLTGLRADQAVPRSLLTSVALPDRLRPFAERFIEAMAYPVIDLPMYQALLDMSVDLFVPNLSLIPPNTITLLEPNPEFIESYLVGLNHEMARELLWREYPTDQRGSPFRQFWDVRTVPSPPAESAKERRERLYDIRPVHDWPKTGRLGENDNRDIGQAQENELVLVIRGELLRKYPNAAVYAHRARWQPDNEHPDPRQERLPVDLLDPLNPTPKEILFPLYEARVAPDIHLLGFDVTAKAAKGEHGDPGWFFVIKERPGDPRFGLDEGPKTRVEVWNDLSWADVDPAGNGFIRLDDTTTPVPLLKFDLPDDDQEKLAQQGEDLELPVWNGGLSSADVAYVLFQAPVLLAVHAQEMLP</sequence>
<dbReference type="AlphaFoldDB" id="A0A1H5V0U4"/>
<proteinExistence type="predicted"/>
<evidence type="ECO:0000313" key="2">
    <source>
        <dbReference type="Proteomes" id="UP000236732"/>
    </source>
</evidence>
<organism evidence="1 2">
    <name type="scientific">Nonomuraea solani</name>
    <dbReference type="NCBI Taxonomy" id="1144553"/>
    <lineage>
        <taxon>Bacteria</taxon>
        <taxon>Bacillati</taxon>
        <taxon>Actinomycetota</taxon>
        <taxon>Actinomycetes</taxon>
        <taxon>Streptosporangiales</taxon>
        <taxon>Streptosporangiaceae</taxon>
        <taxon>Nonomuraea</taxon>
    </lineage>
</organism>
<reference evidence="1 2" key="1">
    <citation type="submission" date="2016-10" db="EMBL/GenBank/DDBJ databases">
        <authorList>
            <person name="de Groot N.N."/>
        </authorList>
    </citation>
    <scope>NUCLEOTIDE SEQUENCE [LARGE SCALE GENOMIC DNA]</scope>
    <source>
        <strain evidence="1 2">CGMCC 4.7037</strain>
    </source>
</reference>
<dbReference type="RefSeq" id="WP_103954243.1">
    <property type="nucleotide sequence ID" value="NZ_FNVT01000001.1"/>
</dbReference>
<evidence type="ECO:0000313" key="1">
    <source>
        <dbReference type="EMBL" id="SEF80985.1"/>
    </source>
</evidence>
<protein>
    <submittedName>
        <fullName evidence="1">Uncharacterized protein</fullName>
    </submittedName>
</protein>
<dbReference type="OrthoDB" id="9816502at2"/>